<organism evidence="7 8">
    <name type="scientific">Elasticomyces elasticus</name>
    <dbReference type="NCBI Taxonomy" id="574655"/>
    <lineage>
        <taxon>Eukaryota</taxon>
        <taxon>Fungi</taxon>
        <taxon>Dikarya</taxon>
        <taxon>Ascomycota</taxon>
        <taxon>Pezizomycotina</taxon>
        <taxon>Dothideomycetes</taxon>
        <taxon>Dothideomycetidae</taxon>
        <taxon>Mycosphaerellales</taxon>
        <taxon>Teratosphaeriaceae</taxon>
        <taxon>Elasticomyces</taxon>
    </lineage>
</organism>
<dbReference type="GO" id="GO:0004553">
    <property type="term" value="F:hydrolase activity, hydrolyzing O-glycosyl compounds"/>
    <property type="evidence" value="ECO:0007669"/>
    <property type="project" value="InterPro"/>
</dbReference>
<dbReference type="CDD" id="cd08999">
    <property type="entry name" value="GH43_ABN-like"/>
    <property type="match status" value="1"/>
</dbReference>
<dbReference type="Pfam" id="PF04616">
    <property type="entry name" value="Glyco_hydro_43"/>
    <property type="match status" value="1"/>
</dbReference>
<dbReference type="PANTHER" id="PTHR42812:SF5">
    <property type="entry name" value="ENDO-ARABINASE"/>
    <property type="match status" value="1"/>
</dbReference>
<dbReference type="PANTHER" id="PTHR42812">
    <property type="entry name" value="BETA-XYLOSIDASE"/>
    <property type="match status" value="1"/>
</dbReference>
<dbReference type="AlphaFoldDB" id="A0AAN8A3R3"/>
<dbReference type="InterPro" id="IPR023296">
    <property type="entry name" value="Glyco_hydro_beta-prop_sf"/>
</dbReference>
<evidence type="ECO:0000256" key="5">
    <source>
        <dbReference type="SAM" id="SignalP"/>
    </source>
</evidence>
<dbReference type="InterPro" id="IPR001480">
    <property type="entry name" value="Bulb-type_lectin_dom"/>
</dbReference>
<accession>A0AAN8A3R3</accession>
<protein>
    <recommendedName>
        <fullName evidence="6">Bulb-type lectin domain-containing protein</fullName>
    </recommendedName>
</protein>
<sequence length="310" mass="33214">MLRLFSIAAAALLAISGVAARYDGDDEYDEEDGGLEKRATISPIMDGRNFPDPAIIKVADGWHAFATNLKKDGTWIHVPMAKSPDYKKWTYRDGVDAMPKLAAWVDPDSPRAHSKKLEGPYVDNLKEPWVCPYANGGAIDPAGYTNKDGTRWVVYKIDGNAVGHGGSCNNNVEPIVSTPIMLQQVNAADGHTKIGSPIQLIKNDKADGPVVEAPALTYLGGKYVLFFSSNCFATTLYDVSYATADHIKGPYTKYGPLFVTGTLGMVSPGGLDIAMNGDHAIWHGATSNGRGSYTALLSMKGNQVVASTLS</sequence>
<reference evidence="7" key="1">
    <citation type="submission" date="2023-08" db="EMBL/GenBank/DDBJ databases">
        <title>Black Yeasts Isolated from many extreme environments.</title>
        <authorList>
            <person name="Coleine C."/>
            <person name="Stajich J.E."/>
            <person name="Selbmann L."/>
        </authorList>
    </citation>
    <scope>NUCLEOTIDE SEQUENCE</scope>
    <source>
        <strain evidence="7">CCFEE 5810</strain>
    </source>
</reference>
<evidence type="ECO:0000313" key="7">
    <source>
        <dbReference type="EMBL" id="KAK5702618.1"/>
    </source>
</evidence>
<keyword evidence="3 4" id="KW-0326">Glycosidase</keyword>
<dbReference type="EMBL" id="JAVRQU010000005">
    <property type="protein sequence ID" value="KAK5702618.1"/>
    <property type="molecule type" value="Genomic_DNA"/>
</dbReference>
<dbReference type="InterPro" id="IPR006710">
    <property type="entry name" value="Glyco_hydro_43"/>
</dbReference>
<feature type="domain" description="Bulb-type lectin" evidence="6">
    <location>
        <begin position="201"/>
        <end position="310"/>
    </location>
</feature>
<keyword evidence="5" id="KW-0732">Signal</keyword>
<evidence type="ECO:0000256" key="3">
    <source>
        <dbReference type="ARBA" id="ARBA00023295"/>
    </source>
</evidence>
<comment type="similarity">
    <text evidence="1 4">Belongs to the glycosyl hydrolase 43 family.</text>
</comment>
<feature type="chain" id="PRO_5042847503" description="Bulb-type lectin domain-containing protein" evidence="5">
    <location>
        <begin position="21"/>
        <end position="310"/>
    </location>
</feature>
<proteinExistence type="inferred from homology"/>
<evidence type="ECO:0000259" key="6">
    <source>
        <dbReference type="PROSITE" id="PS50927"/>
    </source>
</evidence>
<dbReference type="InterPro" id="IPR051795">
    <property type="entry name" value="Glycosyl_Hydrlase_43"/>
</dbReference>
<gene>
    <name evidence="7" type="ORF">LTR97_003563</name>
</gene>
<dbReference type="GO" id="GO:0005975">
    <property type="term" value="P:carbohydrate metabolic process"/>
    <property type="evidence" value="ECO:0007669"/>
    <property type="project" value="InterPro"/>
</dbReference>
<dbReference type="Gene3D" id="2.115.10.20">
    <property type="entry name" value="Glycosyl hydrolase domain, family 43"/>
    <property type="match status" value="2"/>
</dbReference>
<evidence type="ECO:0000256" key="2">
    <source>
        <dbReference type="ARBA" id="ARBA00022801"/>
    </source>
</evidence>
<dbReference type="PROSITE" id="PS50927">
    <property type="entry name" value="BULB_LECTIN"/>
    <property type="match status" value="1"/>
</dbReference>
<evidence type="ECO:0000256" key="1">
    <source>
        <dbReference type="ARBA" id="ARBA00009865"/>
    </source>
</evidence>
<name>A0AAN8A3R3_9PEZI</name>
<keyword evidence="2 4" id="KW-0378">Hydrolase</keyword>
<dbReference type="Proteomes" id="UP001310594">
    <property type="component" value="Unassembled WGS sequence"/>
</dbReference>
<evidence type="ECO:0000313" key="8">
    <source>
        <dbReference type="Proteomes" id="UP001310594"/>
    </source>
</evidence>
<feature type="signal peptide" evidence="5">
    <location>
        <begin position="1"/>
        <end position="20"/>
    </location>
</feature>
<comment type="caution">
    <text evidence="7">The sequence shown here is derived from an EMBL/GenBank/DDBJ whole genome shotgun (WGS) entry which is preliminary data.</text>
</comment>
<dbReference type="SUPFAM" id="SSF75005">
    <property type="entry name" value="Arabinanase/levansucrase/invertase"/>
    <property type="match status" value="1"/>
</dbReference>
<evidence type="ECO:0000256" key="4">
    <source>
        <dbReference type="RuleBase" id="RU361187"/>
    </source>
</evidence>